<evidence type="ECO:0000256" key="5">
    <source>
        <dbReference type="ARBA" id="ARBA00022490"/>
    </source>
</evidence>
<dbReference type="GO" id="GO:0008253">
    <property type="term" value="F:5'-nucleotidase activity"/>
    <property type="evidence" value="ECO:0007669"/>
    <property type="project" value="UniProtKB-EC"/>
</dbReference>
<reference evidence="14" key="1">
    <citation type="submission" date="2025-08" db="UniProtKB">
        <authorList>
            <consortium name="Ensembl"/>
        </authorList>
    </citation>
    <scope>IDENTIFICATION</scope>
</reference>
<comment type="subcellular location">
    <subcellularLocation>
        <location evidence="2">Cytoplasm</location>
    </subcellularLocation>
</comment>
<dbReference type="Proteomes" id="UP000261540">
    <property type="component" value="Unplaced"/>
</dbReference>
<evidence type="ECO:0000313" key="14">
    <source>
        <dbReference type="Ensembl" id="ENSPKIP00000002775.1"/>
    </source>
</evidence>
<keyword evidence="8" id="KW-0378">Hydrolase</keyword>
<dbReference type="PANTHER" id="PTHR13045:SF15">
    <property type="entry name" value="7-METHYLGUANOSINE PHOSPHATE-SPECIFIC 5'-NUCLEOTIDASE"/>
    <property type="match status" value="1"/>
</dbReference>
<dbReference type="GO" id="GO:0005737">
    <property type="term" value="C:cytoplasm"/>
    <property type="evidence" value="ECO:0007669"/>
    <property type="project" value="UniProtKB-SubCell"/>
</dbReference>
<dbReference type="STRING" id="1676925.ENSPKIP00000002775"/>
<dbReference type="Pfam" id="PF05822">
    <property type="entry name" value="UMPH-1"/>
    <property type="match status" value="1"/>
</dbReference>
<dbReference type="GO" id="GO:0000287">
    <property type="term" value="F:magnesium ion binding"/>
    <property type="evidence" value="ECO:0007669"/>
    <property type="project" value="InterPro"/>
</dbReference>
<evidence type="ECO:0000256" key="7">
    <source>
        <dbReference type="ARBA" id="ARBA00022741"/>
    </source>
</evidence>
<name>A0A3B3QAW7_9TELE</name>
<evidence type="ECO:0000256" key="12">
    <source>
        <dbReference type="ARBA" id="ARBA00046090"/>
    </source>
</evidence>
<dbReference type="GO" id="GO:0000166">
    <property type="term" value="F:nucleotide binding"/>
    <property type="evidence" value="ECO:0007669"/>
    <property type="project" value="UniProtKB-KW"/>
</dbReference>
<evidence type="ECO:0000256" key="2">
    <source>
        <dbReference type="ARBA" id="ARBA00004496"/>
    </source>
</evidence>
<keyword evidence="15" id="KW-1185">Reference proteome</keyword>
<accession>A0A3B3QAW7</accession>
<dbReference type="FunFam" id="1.10.150.340:FF:000001">
    <property type="entry name" value="Cytosolic 5-nucleotidase 3-like"/>
    <property type="match status" value="1"/>
</dbReference>
<dbReference type="SUPFAM" id="SSF56784">
    <property type="entry name" value="HAD-like"/>
    <property type="match status" value="1"/>
</dbReference>
<comment type="similarity">
    <text evidence="3">Belongs to the pyrimidine 5'-nucleotidase family.</text>
</comment>
<evidence type="ECO:0000313" key="15">
    <source>
        <dbReference type="Proteomes" id="UP000261540"/>
    </source>
</evidence>
<dbReference type="Gene3D" id="3.40.50.1000">
    <property type="entry name" value="HAD superfamily/HAD-like"/>
    <property type="match status" value="2"/>
</dbReference>
<evidence type="ECO:0000256" key="10">
    <source>
        <dbReference type="ARBA" id="ARBA00023080"/>
    </source>
</evidence>
<comment type="catalytic activity">
    <reaction evidence="11">
        <text>CMP + H2O = cytidine + phosphate</text>
        <dbReference type="Rhea" id="RHEA:29367"/>
        <dbReference type="ChEBI" id="CHEBI:15377"/>
        <dbReference type="ChEBI" id="CHEBI:17562"/>
        <dbReference type="ChEBI" id="CHEBI:43474"/>
        <dbReference type="ChEBI" id="CHEBI:60377"/>
        <dbReference type="EC" id="3.1.3.91"/>
    </reaction>
</comment>
<keyword evidence="6" id="KW-0479">Metal-binding</keyword>
<comment type="subunit">
    <text evidence="4">Monomer.</text>
</comment>
<dbReference type="InterPro" id="IPR023214">
    <property type="entry name" value="HAD_sf"/>
</dbReference>
<evidence type="ECO:0000256" key="9">
    <source>
        <dbReference type="ARBA" id="ARBA00022842"/>
    </source>
</evidence>
<evidence type="ECO:0000256" key="3">
    <source>
        <dbReference type="ARBA" id="ARBA00008389"/>
    </source>
</evidence>
<organism evidence="14 15">
    <name type="scientific">Paramormyrops kingsleyae</name>
    <dbReference type="NCBI Taxonomy" id="1676925"/>
    <lineage>
        <taxon>Eukaryota</taxon>
        <taxon>Metazoa</taxon>
        <taxon>Chordata</taxon>
        <taxon>Craniata</taxon>
        <taxon>Vertebrata</taxon>
        <taxon>Euteleostomi</taxon>
        <taxon>Actinopterygii</taxon>
        <taxon>Neopterygii</taxon>
        <taxon>Teleostei</taxon>
        <taxon>Osteoglossocephala</taxon>
        <taxon>Osteoglossomorpha</taxon>
        <taxon>Osteoglossiformes</taxon>
        <taxon>Mormyridae</taxon>
        <taxon>Paramormyrops</taxon>
    </lineage>
</organism>
<comment type="catalytic activity">
    <reaction evidence="13">
        <text>N(7)-methyl-GMP + H2O = N(7)-methylguanosine + phosphate</text>
        <dbReference type="Rhea" id="RHEA:37107"/>
        <dbReference type="ChEBI" id="CHEBI:15377"/>
        <dbReference type="ChEBI" id="CHEBI:20794"/>
        <dbReference type="ChEBI" id="CHEBI:43474"/>
        <dbReference type="ChEBI" id="CHEBI:58285"/>
        <dbReference type="EC" id="3.1.3.91"/>
    </reaction>
</comment>
<dbReference type="InterPro" id="IPR006434">
    <property type="entry name" value="Pyrimidine_nucleotidase_eu"/>
</dbReference>
<dbReference type="GO" id="GO:0009117">
    <property type="term" value="P:nucleotide metabolic process"/>
    <property type="evidence" value="ECO:0007669"/>
    <property type="project" value="UniProtKB-KW"/>
</dbReference>
<dbReference type="AlphaFoldDB" id="A0A3B3QAW7"/>
<protein>
    <submittedName>
        <fullName evidence="14">5'-nucleotidase, cytosolic IIIB</fullName>
    </submittedName>
</protein>
<dbReference type="InterPro" id="IPR036412">
    <property type="entry name" value="HAD-like_sf"/>
</dbReference>
<dbReference type="GeneTree" id="ENSGT00390000012959"/>
<comment type="catalytic activity">
    <reaction evidence="1">
        <text>a ribonucleoside 5'-phosphate + H2O = a ribonucleoside + phosphate</text>
        <dbReference type="Rhea" id="RHEA:12484"/>
        <dbReference type="ChEBI" id="CHEBI:15377"/>
        <dbReference type="ChEBI" id="CHEBI:18254"/>
        <dbReference type="ChEBI" id="CHEBI:43474"/>
        <dbReference type="ChEBI" id="CHEBI:58043"/>
        <dbReference type="EC" id="3.1.3.5"/>
    </reaction>
</comment>
<dbReference type="PANTHER" id="PTHR13045">
    <property type="entry name" value="5'-NUCLEOTIDASE"/>
    <property type="match status" value="1"/>
</dbReference>
<proteinExistence type="inferred from homology"/>
<keyword evidence="5" id="KW-0963">Cytoplasm</keyword>
<reference evidence="14" key="2">
    <citation type="submission" date="2025-09" db="UniProtKB">
        <authorList>
            <consortium name="Ensembl"/>
        </authorList>
    </citation>
    <scope>IDENTIFICATION</scope>
</reference>
<evidence type="ECO:0000256" key="11">
    <source>
        <dbReference type="ARBA" id="ARBA00036362"/>
    </source>
</evidence>
<dbReference type="Gene3D" id="1.10.150.340">
    <property type="entry name" value="Pyrimidine 5'-nucleotidase (UMPH-1), N-terminal domain"/>
    <property type="match status" value="1"/>
</dbReference>
<comment type="function">
    <text evidence="12">Specifically hydrolyzes 7-methylguanosine monophosphate (m(7)GMP) to 7-methylguanosine and inorganic phosphate. The specific activity for m(7)GMP may protect cells against undesired salvage of m(7)GMP and its incorporation into nucleic acids. Also has weak activity for CMP. UMP and purine nucleotides are poor substrates.</text>
</comment>
<dbReference type="Ensembl" id="ENSPKIT00000026727.1">
    <property type="protein sequence ID" value="ENSPKIP00000002775.1"/>
    <property type="gene ID" value="ENSPKIG00000020514.1"/>
</dbReference>
<evidence type="ECO:0000256" key="6">
    <source>
        <dbReference type="ARBA" id="ARBA00022723"/>
    </source>
</evidence>
<sequence>MNRRCMHHICCFNKFTCSSVQMKDRHRVEEIIESMRLAGSDALQVMSDFDMTLTRFAYNGARCPTCYAILEDSVLISGDCKKMLKDLLNKYYPIEFDASRTVEEKVPDMVDWWTKAHELLIEQKIQKDQLARVVKDSNAMLRKEYKFFFDHLDKKEIPLVIFSAGIGDVLEEVIIQAGVFHSNIMVFSNYMDFDEKGLPDTDNILKIGFLNDKVEDWRESYLNRYDIVLEKDETMDVPNAILRYITGHQ</sequence>
<keyword evidence="9" id="KW-0460">Magnesium</keyword>
<keyword evidence="10" id="KW-0546">Nucleotide metabolism</keyword>
<evidence type="ECO:0000256" key="4">
    <source>
        <dbReference type="ARBA" id="ARBA00011245"/>
    </source>
</evidence>
<evidence type="ECO:0000256" key="8">
    <source>
        <dbReference type="ARBA" id="ARBA00022801"/>
    </source>
</evidence>
<evidence type="ECO:0000256" key="1">
    <source>
        <dbReference type="ARBA" id="ARBA00000815"/>
    </source>
</evidence>
<evidence type="ECO:0000256" key="13">
    <source>
        <dbReference type="ARBA" id="ARBA00048583"/>
    </source>
</evidence>
<keyword evidence="7" id="KW-0547">Nucleotide-binding</keyword>